<organism evidence="3 4">
    <name type="scientific">Actinidia rufa</name>
    <dbReference type="NCBI Taxonomy" id="165716"/>
    <lineage>
        <taxon>Eukaryota</taxon>
        <taxon>Viridiplantae</taxon>
        <taxon>Streptophyta</taxon>
        <taxon>Embryophyta</taxon>
        <taxon>Tracheophyta</taxon>
        <taxon>Spermatophyta</taxon>
        <taxon>Magnoliopsida</taxon>
        <taxon>eudicotyledons</taxon>
        <taxon>Gunneridae</taxon>
        <taxon>Pentapetalae</taxon>
        <taxon>asterids</taxon>
        <taxon>Ericales</taxon>
        <taxon>Actinidiaceae</taxon>
        <taxon>Actinidia</taxon>
    </lineage>
</organism>
<dbReference type="PANTHER" id="PTHR34777">
    <property type="entry name" value="VQ MOTIF-CONTAINING PROTEIN 10"/>
    <property type="match status" value="1"/>
</dbReference>
<name>A0A7J0EQZ0_9ERIC</name>
<dbReference type="InterPro" id="IPR008889">
    <property type="entry name" value="VQ"/>
</dbReference>
<comment type="caution">
    <text evidence="3">The sequence shown here is derived from an EMBL/GenBank/DDBJ whole genome shotgun (WGS) entry which is preliminary data.</text>
</comment>
<dbReference type="Pfam" id="PF05678">
    <property type="entry name" value="VQ"/>
    <property type="match status" value="1"/>
</dbReference>
<keyword evidence="4" id="KW-1185">Reference proteome</keyword>
<accession>A0A7J0EQZ0</accession>
<dbReference type="InterPro" id="IPR039608">
    <property type="entry name" value="VQ_1/10"/>
</dbReference>
<dbReference type="EMBL" id="BJWL01000006">
    <property type="protein sequence ID" value="GFY88918.1"/>
    <property type="molecule type" value="Genomic_DNA"/>
</dbReference>
<reference evidence="3 4" key="1">
    <citation type="submission" date="2019-07" db="EMBL/GenBank/DDBJ databases">
        <title>De Novo Assembly of kiwifruit Actinidia rufa.</title>
        <authorList>
            <person name="Sugita-Konishi S."/>
            <person name="Sato K."/>
            <person name="Mori E."/>
            <person name="Abe Y."/>
            <person name="Kisaki G."/>
            <person name="Hamano K."/>
            <person name="Suezawa K."/>
            <person name="Otani M."/>
            <person name="Fukuda T."/>
            <person name="Manabe T."/>
            <person name="Gomi K."/>
            <person name="Tabuchi M."/>
            <person name="Akimitsu K."/>
            <person name="Kataoka I."/>
        </authorList>
    </citation>
    <scope>NUCLEOTIDE SEQUENCE [LARGE SCALE GENOMIC DNA]</scope>
    <source>
        <strain evidence="4">cv. Fuchu</strain>
    </source>
</reference>
<evidence type="ECO:0000256" key="1">
    <source>
        <dbReference type="SAM" id="MobiDB-lite"/>
    </source>
</evidence>
<dbReference type="AlphaFoldDB" id="A0A7J0EQZ0"/>
<gene>
    <name evidence="3" type="ORF">Acr_06g0008580</name>
</gene>
<evidence type="ECO:0000259" key="2">
    <source>
        <dbReference type="Pfam" id="PF05678"/>
    </source>
</evidence>
<protein>
    <recommendedName>
        <fullName evidence="2">VQ domain-containing protein</fullName>
    </recommendedName>
</protein>
<dbReference type="OrthoDB" id="691083at2759"/>
<dbReference type="PANTHER" id="PTHR34777:SF25">
    <property type="entry name" value="VQ DOMAIN-CONTAINING PROTEIN"/>
    <property type="match status" value="1"/>
</dbReference>
<evidence type="ECO:0000313" key="3">
    <source>
        <dbReference type="EMBL" id="GFY88918.1"/>
    </source>
</evidence>
<sequence>MAGSSHEPVKVVYINTRFIETNPLSFKSVVQSLTGKDVSSGKQENSFVGGKRKKYGGHSGSAGGGGGGGVLCKDLAIMEFERLLELPPVEELKWLY</sequence>
<feature type="domain" description="VQ" evidence="2">
    <location>
        <begin position="14"/>
        <end position="37"/>
    </location>
</feature>
<proteinExistence type="predicted"/>
<evidence type="ECO:0000313" key="4">
    <source>
        <dbReference type="Proteomes" id="UP000585474"/>
    </source>
</evidence>
<feature type="region of interest" description="Disordered" evidence="1">
    <location>
        <begin position="36"/>
        <end position="65"/>
    </location>
</feature>
<dbReference type="Proteomes" id="UP000585474">
    <property type="component" value="Unassembled WGS sequence"/>
</dbReference>